<gene>
    <name evidence="1" type="ORF">MTO99_15210</name>
</gene>
<keyword evidence="2" id="KW-1185">Reference proteome</keyword>
<dbReference type="InterPro" id="IPR024524">
    <property type="entry name" value="DUF3800"/>
</dbReference>
<accession>A0ABY4C418</accession>
<evidence type="ECO:0000313" key="2">
    <source>
        <dbReference type="Proteomes" id="UP000832097"/>
    </source>
</evidence>
<reference evidence="1 2" key="1">
    <citation type="submission" date="2022-03" db="EMBL/GenBank/DDBJ databases">
        <title>Mucilaginibacter sp. isolated from the gut of Protaetia brevitarsis seulensis larvae.</title>
        <authorList>
            <person name="Won M."/>
            <person name="Kim S.-J."/>
            <person name="Kwon S.-W."/>
        </authorList>
    </citation>
    <scope>NUCLEOTIDE SEQUENCE [LARGE SCALE GENOMIC DNA]</scope>
    <source>
        <strain evidence="1 2">CFWR-12</strain>
    </source>
</reference>
<dbReference type="Proteomes" id="UP000832097">
    <property type="component" value="Chromosome"/>
</dbReference>
<proteinExistence type="predicted"/>
<name>A0ABY4C418_9MICO</name>
<organism evidence="1 2">
    <name type="scientific">Agromyces larvae</name>
    <dbReference type="NCBI Taxonomy" id="2929802"/>
    <lineage>
        <taxon>Bacteria</taxon>
        <taxon>Bacillati</taxon>
        <taxon>Actinomycetota</taxon>
        <taxon>Actinomycetes</taxon>
        <taxon>Micrococcales</taxon>
        <taxon>Microbacteriaceae</taxon>
        <taxon>Agromyces</taxon>
    </lineage>
</organism>
<dbReference type="EMBL" id="CP094528">
    <property type="protein sequence ID" value="UOE43510.1"/>
    <property type="molecule type" value="Genomic_DNA"/>
</dbReference>
<dbReference type="Pfam" id="PF12686">
    <property type="entry name" value="DUF3800"/>
    <property type="match status" value="1"/>
</dbReference>
<dbReference type="RefSeq" id="WP_243554551.1">
    <property type="nucleotide sequence ID" value="NZ_CP094528.1"/>
</dbReference>
<sequence length="234" mass="26922">MRAVYVDESARDTRYYFIGGLIVDDRAARMIEAGLDGIGKLIEANVPGFDRRTEFHAHEMFHGTNQWDGVPVAWRVKASELIAKTIERSRAEYVFRGIDLVRLRTRYQNPYPAHLLTLAHLLDEIDSRMERVHDEMAIVLADDHHSATNSRRNLVDFKIRRVPGYTQRKLGNLVDTIYFGPSHASRLLQAADLATYFLNRDRTIVEEDPRSRAAVGRITARIRSVTVSEYVWQP</sequence>
<protein>
    <submittedName>
        <fullName evidence="1">DUF3800 domain-containing protein</fullName>
    </submittedName>
</protein>
<evidence type="ECO:0000313" key="1">
    <source>
        <dbReference type="EMBL" id="UOE43510.1"/>
    </source>
</evidence>